<dbReference type="GO" id="GO:0006083">
    <property type="term" value="P:acetate metabolic process"/>
    <property type="evidence" value="ECO:0007669"/>
    <property type="project" value="TreeGrafter"/>
</dbReference>
<sequence>MKKFKILVINPGSTSTKIAVFEDIKSILLKTLRHTPDELSKFEDVPSQYEFRKEVILNELKLAQIEIEDIDAVVGRGGLLRPIPSGVYEVNDKMKQDLRYSSGKPQHASNLGALIADDIAKSLPAARAFIADPIVVDELQDVARITGLPELPRQSVFHALNQKAVARNYARLVEKKYEDLNLIVAHLGGGISIGAHKKGRVVDVNNALDGYGPFSPERAGTLPSGGLVDMCFSGKYTYEEMKKKVVGHGGLMAHLGTNQAHEAEERALNGDKKADLILHAMSYQIAKNIGACVAVLEGKVDAVLLTGGMAQNKTVVGYIRKYIDWIGNIKIYPGEDEMSALAMNALAVLKGEMECKEY</sequence>
<keyword evidence="3 9" id="KW-0963">Cytoplasm</keyword>
<keyword evidence="12" id="KW-1185">Reference proteome</keyword>
<evidence type="ECO:0000313" key="11">
    <source>
        <dbReference type="EMBL" id="SFE49391.1"/>
    </source>
</evidence>
<dbReference type="InterPro" id="IPR023865">
    <property type="entry name" value="Aliphatic_acid_kinase_CS"/>
</dbReference>
<dbReference type="RefSeq" id="WP_010527391.1">
    <property type="nucleotide sequence ID" value="NZ_AFSL01000043.1"/>
</dbReference>
<dbReference type="OrthoDB" id="9771859at2"/>
<comment type="similarity">
    <text evidence="2 9 10">Belongs to the acetokinase family.</text>
</comment>
<evidence type="ECO:0000313" key="12">
    <source>
        <dbReference type="Proteomes" id="UP000181976"/>
    </source>
</evidence>
<dbReference type="GO" id="GO:0008776">
    <property type="term" value="F:acetate kinase activity"/>
    <property type="evidence" value="ECO:0007669"/>
    <property type="project" value="TreeGrafter"/>
</dbReference>
<dbReference type="NCBIfam" id="TIGR02707">
    <property type="entry name" value="butyr_kinase"/>
    <property type="match status" value="1"/>
</dbReference>
<dbReference type="NCBIfam" id="NF002834">
    <property type="entry name" value="PRK03011.1-5"/>
    <property type="match status" value="1"/>
</dbReference>
<reference evidence="11 12" key="1">
    <citation type="submission" date="2016-10" db="EMBL/GenBank/DDBJ databases">
        <authorList>
            <person name="de Groot N.N."/>
        </authorList>
    </citation>
    <scope>NUCLEOTIDE SEQUENCE [LARGE SCALE GENOMIC DNA]</scope>
    <source>
        <strain evidence="11 12">DSM 19012</strain>
    </source>
</reference>
<dbReference type="PROSITE" id="PS01075">
    <property type="entry name" value="ACETATE_KINASE_1"/>
    <property type="match status" value="1"/>
</dbReference>
<dbReference type="STRING" id="385682.SAMN05444380_11254"/>
<gene>
    <name evidence="9" type="primary">buk</name>
    <name evidence="11" type="ORF">SAMN05444380_11254</name>
</gene>
<name>A0A1I2AZL7_9BACT</name>
<evidence type="ECO:0000256" key="1">
    <source>
        <dbReference type="ARBA" id="ARBA00004496"/>
    </source>
</evidence>
<dbReference type="PRINTS" id="PR00471">
    <property type="entry name" value="ACETATEKNASE"/>
</dbReference>
<dbReference type="EMBL" id="FONA01000012">
    <property type="protein sequence ID" value="SFE49391.1"/>
    <property type="molecule type" value="Genomic_DNA"/>
</dbReference>
<dbReference type="GO" id="GO:0005524">
    <property type="term" value="F:ATP binding"/>
    <property type="evidence" value="ECO:0007669"/>
    <property type="project" value="UniProtKB-KW"/>
</dbReference>
<evidence type="ECO:0000256" key="4">
    <source>
        <dbReference type="ARBA" id="ARBA00022679"/>
    </source>
</evidence>
<dbReference type="PIRSF" id="PIRSF036458">
    <property type="entry name" value="Butyrate_kin"/>
    <property type="match status" value="1"/>
</dbReference>
<keyword evidence="6 9" id="KW-0418">Kinase</keyword>
<dbReference type="InterPro" id="IPR043129">
    <property type="entry name" value="ATPase_NBD"/>
</dbReference>
<dbReference type="Gene3D" id="3.30.420.40">
    <property type="match status" value="2"/>
</dbReference>
<dbReference type="InterPro" id="IPR000890">
    <property type="entry name" value="Aliphatic_acid_kin_short-chain"/>
</dbReference>
<dbReference type="PANTHER" id="PTHR21060">
    <property type="entry name" value="ACETATE KINASE"/>
    <property type="match status" value="1"/>
</dbReference>
<comment type="subcellular location">
    <subcellularLocation>
        <location evidence="1 9">Cytoplasm</location>
    </subcellularLocation>
</comment>
<dbReference type="eggNOG" id="COG3426">
    <property type="taxonomic scope" value="Bacteria"/>
</dbReference>
<dbReference type="PROSITE" id="PS01076">
    <property type="entry name" value="ACETATE_KINASE_2"/>
    <property type="match status" value="1"/>
</dbReference>
<evidence type="ECO:0000256" key="5">
    <source>
        <dbReference type="ARBA" id="ARBA00022741"/>
    </source>
</evidence>
<evidence type="ECO:0000256" key="3">
    <source>
        <dbReference type="ARBA" id="ARBA00022490"/>
    </source>
</evidence>
<evidence type="ECO:0000256" key="7">
    <source>
        <dbReference type="ARBA" id="ARBA00022840"/>
    </source>
</evidence>
<organism evidence="11 12">
    <name type="scientific">Thermophagus xiamenensis</name>
    <dbReference type="NCBI Taxonomy" id="385682"/>
    <lineage>
        <taxon>Bacteria</taxon>
        <taxon>Pseudomonadati</taxon>
        <taxon>Bacteroidota</taxon>
        <taxon>Bacteroidia</taxon>
        <taxon>Marinilabiliales</taxon>
        <taxon>Marinilabiliaceae</taxon>
        <taxon>Thermophagus</taxon>
    </lineage>
</organism>
<comment type="catalytic activity">
    <reaction evidence="8 9">
        <text>butanoate + ATP = butanoyl phosphate + ADP</text>
        <dbReference type="Rhea" id="RHEA:13585"/>
        <dbReference type="ChEBI" id="CHEBI:17968"/>
        <dbReference type="ChEBI" id="CHEBI:30616"/>
        <dbReference type="ChEBI" id="CHEBI:58079"/>
        <dbReference type="ChEBI" id="CHEBI:456216"/>
        <dbReference type="EC" id="2.7.2.7"/>
    </reaction>
</comment>
<keyword evidence="5 9" id="KW-0547">Nucleotide-binding</keyword>
<accession>A0A1I2AZL7</accession>
<dbReference type="PANTHER" id="PTHR21060:SF3">
    <property type="entry name" value="BUTYRATE KINASE 2-RELATED"/>
    <property type="match status" value="1"/>
</dbReference>
<evidence type="ECO:0000256" key="9">
    <source>
        <dbReference type="HAMAP-Rule" id="MF_00542"/>
    </source>
</evidence>
<keyword evidence="7 9" id="KW-0067">ATP-binding</keyword>
<keyword evidence="4 9" id="KW-0808">Transferase</keyword>
<proteinExistence type="inferred from homology"/>
<dbReference type="EC" id="2.7.2.7" evidence="9"/>
<evidence type="ECO:0000256" key="8">
    <source>
        <dbReference type="ARBA" id="ARBA00048596"/>
    </source>
</evidence>
<protein>
    <recommendedName>
        <fullName evidence="9">Probable butyrate kinase</fullName>
        <shortName evidence="9">BK</shortName>
        <ecNumber evidence="9">2.7.2.7</ecNumber>
    </recommendedName>
    <alternativeName>
        <fullName evidence="9">Branched-chain carboxylic acid kinase</fullName>
    </alternativeName>
</protein>
<dbReference type="GO" id="GO:0005737">
    <property type="term" value="C:cytoplasm"/>
    <property type="evidence" value="ECO:0007669"/>
    <property type="project" value="UniProtKB-SubCell"/>
</dbReference>
<evidence type="ECO:0000256" key="2">
    <source>
        <dbReference type="ARBA" id="ARBA00008748"/>
    </source>
</evidence>
<dbReference type="AlphaFoldDB" id="A0A1I2AZL7"/>
<dbReference type="HAMAP" id="MF_00542">
    <property type="entry name" value="Butyrate_kinase"/>
    <property type="match status" value="1"/>
</dbReference>
<dbReference type="Pfam" id="PF00871">
    <property type="entry name" value="Acetate_kinase"/>
    <property type="match status" value="1"/>
</dbReference>
<dbReference type="GO" id="GO:0047761">
    <property type="term" value="F:butyrate kinase activity"/>
    <property type="evidence" value="ECO:0007669"/>
    <property type="project" value="UniProtKB-UniRule"/>
</dbReference>
<dbReference type="InParanoid" id="A0A1I2AZL7"/>
<dbReference type="InterPro" id="IPR011245">
    <property type="entry name" value="Butyrate_kin"/>
</dbReference>
<dbReference type="Proteomes" id="UP000181976">
    <property type="component" value="Unassembled WGS sequence"/>
</dbReference>
<evidence type="ECO:0000256" key="6">
    <source>
        <dbReference type="ARBA" id="ARBA00022777"/>
    </source>
</evidence>
<dbReference type="SUPFAM" id="SSF53067">
    <property type="entry name" value="Actin-like ATPase domain"/>
    <property type="match status" value="2"/>
</dbReference>
<dbReference type="CDD" id="cd24011">
    <property type="entry name" value="ASKHA_NBD_BK"/>
    <property type="match status" value="1"/>
</dbReference>
<evidence type="ECO:0000256" key="10">
    <source>
        <dbReference type="RuleBase" id="RU003835"/>
    </source>
</evidence>